<keyword evidence="1" id="KW-0732">Signal</keyword>
<dbReference type="Proteomes" id="UP001162734">
    <property type="component" value="Chromosome"/>
</dbReference>
<dbReference type="EMBL" id="AP025592">
    <property type="protein sequence ID" value="BDG08540.1"/>
    <property type="molecule type" value="Genomic_DNA"/>
</dbReference>
<reference evidence="3" key="1">
    <citation type="journal article" date="2022" name="Int. J. Syst. Evol. Microbiol.">
        <title>Anaeromyxobacter oryzae sp. nov., Anaeromyxobacter diazotrophicus sp. nov. and Anaeromyxobacter paludicola sp. nov., isolated from paddy soils.</title>
        <authorList>
            <person name="Itoh H."/>
            <person name="Xu Z."/>
            <person name="Mise K."/>
            <person name="Masuda Y."/>
            <person name="Ushijima N."/>
            <person name="Hayakawa C."/>
            <person name="Shiratori Y."/>
            <person name="Senoo K."/>
        </authorList>
    </citation>
    <scope>NUCLEOTIDE SEQUENCE [LARGE SCALE GENOMIC DNA]</scope>
    <source>
        <strain evidence="3">Red630</strain>
    </source>
</reference>
<dbReference type="Gene3D" id="1.10.780.10">
    <property type="entry name" value="Hydroxylamine Oxidoreductase, Chain A, domain 1"/>
    <property type="match status" value="1"/>
</dbReference>
<evidence type="ECO:0000313" key="2">
    <source>
        <dbReference type="EMBL" id="BDG08540.1"/>
    </source>
</evidence>
<sequence>MTAIWLTLALAAAAGGDRSGAATCLPCHEKETPGAVAAWRASAHGPRSKKPVGCADCHGADGPANHPAAGARTRPAVAIDTCARCHARAAADHARSDHGKAMRAGRGCTRNQASTGPECLLCHEPGSAAPRTSAECARFLTQSPAMQRQGCNACHDLEKRCDACHGAHGTSAAVARDPLTCATCHMGPDHAQYEMWRSSRHGAVHAVEGVARGPDCVTCHMPGRSHDVSAGITMGLAGQPYPPERRDRERQRMLDVCAKCHARGFAARQLADGDAVQKESKALLDEGAAIVRRLDGAGLLEPAPATRPPHPLSGARLELGPQMLYEDLSRAEAIYFRMKKYAYVTAYKGVFHQNPDYAHWHGNAALKLGLSELRSEAALLERLRLLEQRLELGAGPAAAGGKPEDLERDLRALRELRLRGEIDAATLERRQLELLRRGAR</sequence>
<proteinExistence type="predicted"/>
<evidence type="ECO:0000313" key="3">
    <source>
        <dbReference type="Proteomes" id="UP001162734"/>
    </source>
</evidence>
<dbReference type="Gene3D" id="1.20.850.10">
    <property type="entry name" value="Hydroxylamine Oxidoreductase, Chain A, domain 2"/>
    <property type="match status" value="1"/>
</dbReference>
<gene>
    <name evidence="2" type="ORF">AMPC_16530</name>
</gene>
<accession>A0ABM7X9Q2</accession>
<dbReference type="Pfam" id="PF13447">
    <property type="entry name" value="Multi-haem_cyto"/>
    <property type="match status" value="1"/>
</dbReference>
<dbReference type="InterPro" id="IPR051829">
    <property type="entry name" value="Multiheme_Cytochr_ET"/>
</dbReference>
<protein>
    <submittedName>
        <fullName evidence="2">Uncharacterized protein</fullName>
    </submittedName>
</protein>
<dbReference type="RefSeq" id="WP_248345715.1">
    <property type="nucleotide sequence ID" value="NZ_AP025592.1"/>
</dbReference>
<dbReference type="InterPro" id="IPR036280">
    <property type="entry name" value="Multihaem_cyt_sf"/>
</dbReference>
<evidence type="ECO:0000256" key="1">
    <source>
        <dbReference type="ARBA" id="ARBA00022729"/>
    </source>
</evidence>
<name>A0ABM7X9Q2_9BACT</name>
<dbReference type="SUPFAM" id="SSF48695">
    <property type="entry name" value="Multiheme cytochromes"/>
    <property type="match status" value="1"/>
</dbReference>
<dbReference type="PANTHER" id="PTHR35038">
    <property type="entry name" value="DISSIMILATORY SULFITE REDUCTASE SIRA"/>
    <property type="match status" value="1"/>
</dbReference>
<keyword evidence="3" id="KW-1185">Reference proteome</keyword>
<organism evidence="2 3">
    <name type="scientific">Anaeromyxobacter paludicola</name>
    <dbReference type="NCBI Taxonomy" id="2918171"/>
    <lineage>
        <taxon>Bacteria</taxon>
        <taxon>Pseudomonadati</taxon>
        <taxon>Myxococcota</taxon>
        <taxon>Myxococcia</taxon>
        <taxon>Myxococcales</taxon>
        <taxon>Cystobacterineae</taxon>
        <taxon>Anaeromyxobacteraceae</taxon>
        <taxon>Anaeromyxobacter</taxon>
    </lineage>
</organism>